<comment type="caution">
    <text evidence="1">The sequence shown here is derived from an EMBL/GenBank/DDBJ whole genome shotgun (WGS) entry which is preliminary data.</text>
</comment>
<protein>
    <submittedName>
        <fullName evidence="1">Uncharacterized protein</fullName>
    </submittedName>
</protein>
<evidence type="ECO:0000313" key="1">
    <source>
        <dbReference type="EMBL" id="CAE6777838.1"/>
    </source>
</evidence>
<reference evidence="1 2" key="1">
    <citation type="submission" date="2021-02" db="EMBL/GenBank/DDBJ databases">
        <authorList>
            <person name="Vanwijnsberghe S."/>
        </authorList>
    </citation>
    <scope>NUCLEOTIDE SEQUENCE [LARGE SCALE GENOMIC DNA]</scope>
    <source>
        <strain evidence="1 2">LMG 31837</strain>
    </source>
</reference>
<sequence length="64" mass="7446">MSNSEKAEDLRIVERNPGYDKANNPQRLSIAELMPVARADVELGLHSTRHSQSGWREWKTAWRR</sequence>
<organism evidence="1 2">
    <name type="scientific">Paraburkholderia haematera</name>
    <dbReference type="NCBI Taxonomy" id="2793077"/>
    <lineage>
        <taxon>Bacteria</taxon>
        <taxon>Pseudomonadati</taxon>
        <taxon>Pseudomonadota</taxon>
        <taxon>Betaproteobacteria</taxon>
        <taxon>Burkholderiales</taxon>
        <taxon>Burkholderiaceae</taxon>
        <taxon>Paraburkholderia</taxon>
    </lineage>
</organism>
<proteinExistence type="predicted"/>
<name>A0ABM8RY57_9BURK</name>
<accession>A0ABM8RY57</accession>
<gene>
    <name evidence="1" type="ORF">R69888_04158</name>
</gene>
<dbReference type="Proteomes" id="UP000672526">
    <property type="component" value="Unassembled WGS sequence"/>
</dbReference>
<dbReference type="EMBL" id="CAJNBK010000012">
    <property type="protein sequence ID" value="CAE6777838.1"/>
    <property type="molecule type" value="Genomic_DNA"/>
</dbReference>
<keyword evidence="2" id="KW-1185">Reference proteome</keyword>
<evidence type="ECO:0000313" key="2">
    <source>
        <dbReference type="Proteomes" id="UP000672526"/>
    </source>
</evidence>